<organism evidence="17 18">
    <name type="scientific">Striga asiatica</name>
    <name type="common">Asiatic witchweed</name>
    <name type="synonym">Buchnera asiatica</name>
    <dbReference type="NCBI Taxonomy" id="4170"/>
    <lineage>
        <taxon>Eukaryota</taxon>
        <taxon>Viridiplantae</taxon>
        <taxon>Streptophyta</taxon>
        <taxon>Embryophyta</taxon>
        <taxon>Tracheophyta</taxon>
        <taxon>Spermatophyta</taxon>
        <taxon>Magnoliopsida</taxon>
        <taxon>eudicotyledons</taxon>
        <taxon>Gunneridae</taxon>
        <taxon>Pentapetalae</taxon>
        <taxon>asterids</taxon>
        <taxon>lamiids</taxon>
        <taxon>Lamiales</taxon>
        <taxon>Orobanchaceae</taxon>
        <taxon>Buchnereae</taxon>
        <taxon>Striga</taxon>
    </lineage>
</organism>
<dbReference type="GO" id="GO:0000139">
    <property type="term" value="C:Golgi membrane"/>
    <property type="evidence" value="ECO:0007669"/>
    <property type="project" value="UniProtKB-SubCell"/>
</dbReference>
<dbReference type="PANTHER" id="PTHR11214">
    <property type="entry name" value="BETA-1,3-N-ACETYLGLUCOSAMINYLTRANSFERASE"/>
    <property type="match status" value="1"/>
</dbReference>
<evidence type="ECO:0000256" key="7">
    <source>
        <dbReference type="ARBA" id="ARBA00022692"/>
    </source>
</evidence>
<keyword evidence="6 17" id="KW-0808">Transferase</keyword>
<evidence type="ECO:0000256" key="1">
    <source>
        <dbReference type="ARBA" id="ARBA00001936"/>
    </source>
</evidence>
<proteinExistence type="inferred from homology"/>
<dbReference type="Gene3D" id="3.90.550.50">
    <property type="match status" value="1"/>
</dbReference>
<keyword evidence="11" id="KW-0472">Membrane</keyword>
<protein>
    <recommendedName>
        <fullName evidence="14">Hexosyltransferase</fullName>
        <ecNumber evidence="14">2.4.1.-</ecNumber>
    </recommendedName>
</protein>
<sequence length="410" mass="46129">MDSSLPVTMTASSKSERRSKSKTYQSSSKSSLLMGFLSCLAWLYVAGRLWQDAENRMLLAGLLKKNYGQQPRVLTVEDKLMVLGCKELERRIVEAEMELTLAKSQGYLKNQVQQSGSSSGKKFLAVIGVYTGFGGRLRRNVIRGTWMSKADVLSKLEERGIIVRFVIGRSANRGDSLDRNIDEENRSTNDFLILDHHEEAEEELPKKAKYFFSTAVQIWDADFYVKVDDNVDLNIGGLVELLQSRHDKDNAYIGCMKSGEVVVEKGKPWYEPEWWKFGDQKSYFRHAAGPIVILSKNLAQYININSASLKTYAHDDTSMGSWMMGVQATYIDDSNLCCSYSRQETDSKLNVECDEIGATVGKGICSRDVILVRSFFKLLSLAAIITKQILSKTDTLKEKCMLYTEVPALG</sequence>
<feature type="region of interest" description="Disordered" evidence="15">
    <location>
        <begin position="1"/>
        <end position="23"/>
    </location>
</feature>
<evidence type="ECO:0000256" key="6">
    <source>
        <dbReference type="ARBA" id="ARBA00022679"/>
    </source>
</evidence>
<reference evidence="18" key="1">
    <citation type="journal article" date="2019" name="Curr. Biol.">
        <title>Genome Sequence of Striga asiatica Provides Insight into the Evolution of Plant Parasitism.</title>
        <authorList>
            <person name="Yoshida S."/>
            <person name="Kim S."/>
            <person name="Wafula E.K."/>
            <person name="Tanskanen J."/>
            <person name="Kim Y.M."/>
            <person name="Honaas L."/>
            <person name="Yang Z."/>
            <person name="Spallek T."/>
            <person name="Conn C.E."/>
            <person name="Ichihashi Y."/>
            <person name="Cheong K."/>
            <person name="Cui S."/>
            <person name="Der J.P."/>
            <person name="Gundlach H."/>
            <person name="Jiao Y."/>
            <person name="Hori C."/>
            <person name="Ishida J.K."/>
            <person name="Kasahara H."/>
            <person name="Kiba T."/>
            <person name="Kim M.S."/>
            <person name="Koo N."/>
            <person name="Laohavisit A."/>
            <person name="Lee Y.H."/>
            <person name="Lumba S."/>
            <person name="McCourt P."/>
            <person name="Mortimer J.C."/>
            <person name="Mutuku J.M."/>
            <person name="Nomura T."/>
            <person name="Sasaki-Sekimoto Y."/>
            <person name="Seto Y."/>
            <person name="Wang Y."/>
            <person name="Wakatake T."/>
            <person name="Sakakibara H."/>
            <person name="Demura T."/>
            <person name="Yamaguchi S."/>
            <person name="Yoneyama K."/>
            <person name="Manabe R.I."/>
            <person name="Nelson D.C."/>
            <person name="Schulman A.H."/>
            <person name="Timko M.P."/>
            <person name="dePamphilis C.W."/>
            <person name="Choi D."/>
            <person name="Shirasu K."/>
        </authorList>
    </citation>
    <scope>NUCLEOTIDE SEQUENCE [LARGE SCALE GENOMIC DNA]</scope>
    <source>
        <strain evidence="18">cv. UVA1</strain>
    </source>
</reference>
<evidence type="ECO:0000256" key="2">
    <source>
        <dbReference type="ARBA" id="ARBA00004323"/>
    </source>
</evidence>
<dbReference type="PANTHER" id="PTHR11214:SF124">
    <property type="entry name" value="HYDROXYPROLINE O-GALACTOSYLTRANSFERASE HPGT3"/>
    <property type="match status" value="1"/>
</dbReference>
<comment type="cofactor">
    <cofactor evidence="1 14">
        <name>Mn(2+)</name>
        <dbReference type="ChEBI" id="CHEBI:29035"/>
    </cofactor>
</comment>
<evidence type="ECO:0000259" key="16">
    <source>
        <dbReference type="Pfam" id="PF13334"/>
    </source>
</evidence>
<keyword evidence="9" id="KW-1133">Transmembrane helix</keyword>
<evidence type="ECO:0000256" key="3">
    <source>
        <dbReference type="ARBA" id="ARBA00004922"/>
    </source>
</evidence>
<keyword evidence="18" id="KW-1185">Reference proteome</keyword>
<dbReference type="EMBL" id="BKCP01004961">
    <property type="protein sequence ID" value="GER35323.1"/>
    <property type="molecule type" value="Genomic_DNA"/>
</dbReference>
<evidence type="ECO:0000313" key="17">
    <source>
        <dbReference type="EMBL" id="GER35323.1"/>
    </source>
</evidence>
<name>A0A5A7PR45_STRAF</name>
<dbReference type="GO" id="GO:1990714">
    <property type="term" value="F:hydroxyproline O-galactosyltransferase activity"/>
    <property type="evidence" value="ECO:0007669"/>
    <property type="project" value="UniProtKB-ARBA"/>
</dbReference>
<feature type="domain" description="DUF4094" evidence="16">
    <location>
        <begin position="27"/>
        <end position="105"/>
    </location>
</feature>
<dbReference type="UniPathway" id="UPA00378"/>
<comment type="pathway">
    <text evidence="3">Protein modification; protein glycosylation.</text>
</comment>
<dbReference type="OrthoDB" id="1158011at2759"/>
<feature type="compositionally biased region" description="Polar residues" evidence="15">
    <location>
        <begin position="1"/>
        <end position="11"/>
    </location>
</feature>
<dbReference type="Pfam" id="PF01762">
    <property type="entry name" value="Galactosyl_T"/>
    <property type="match status" value="1"/>
</dbReference>
<evidence type="ECO:0000256" key="9">
    <source>
        <dbReference type="ARBA" id="ARBA00022989"/>
    </source>
</evidence>
<dbReference type="FunFam" id="3.90.550.50:FF:000023">
    <property type="entry name" value="Hexosyltransferase"/>
    <property type="match status" value="1"/>
</dbReference>
<evidence type="ECO:0000256" key="4">
    <source>
        <dbReference type="ARBA" id="ARBA00008661"/>
    </source>
</evidence>
<keyword evidence="8" id="KW-0735">Signal-anchor</keyword>
<dbReference type="EC" id="2.4.1.-" evidence="14"/>
<keyword evidence="12 14" id="KW-0464">Manganese</keyword>
<dbReference type="Pfam" id="PF13334">
    <property type="entry name" value="DUF4094"/>
    <property type="match status" value="1"/>
</dbReference>
<keyword evidence="5 14" id="KW-0328">Glycosyltransferase</keyword>
<evidence type="ECO:0000256" key="15">
    <source>
        <dbReference type="SAM" id="MobiDB-lite"/>
    </source>
</evidence>
<keyword evidence="10 14" id="KW-0333">Golgi apparatus</keyword>
<evidence type="ECO:0000256" key="12">
    <source>
        <dbReference type="ARBA" id="ARBA00023211"/>
    </source>
</evidence>
<evidence type="ECO:0000256" key="14">
    <source>
        <dbReference type="RuleBase" id="RU363063"/>
    </source>
</evidence>
<evidence type="ECO:0000256" key="5">
    <source>
        <dbReference type="ARBA" id="ARBA00022676"/>
    </source>
</evidence>
<comment type="similarity">
    <text evidence="4 14">Belongs to the glycosyltransferase 31 family.</text>
</comment>
<comment type="caution">
    <text evidence="17">The sequence shown here is derived from an EMBL/GenBank/DDBJ whole genome shotgun (WGS) entry which is preliminary data.</text>
</comment>
<evidence type="ECO:0000313" key="18">
    <source>
        <dbReference type="Proteomes" id="UP000325081"/>
    </source>
</evidence>
<evidence type="ECO:0000256" key="11">
    <source>
        <dbReference type="ARBA" id="ARBA00023136"/>
    </source>
</evidence>
<dbReference type="GO" id="GO:0010405">
    <property type="term" value="P:arabinogalactan protein metabolic process"/>
    <property type="evidence" value="ECO:0007669"/>
    <property type="project" value="UniProtKB-ARBA"/>
</dbReference>
<dbReference type="AlphaFoldDB" id="A0A5A7PR45"/>
<comment type="subcellular location">
    <subcellularLocation>
        <location evidence="2 14">Golgi apparatus membrane</location>
        <topology evidence="2 14">Single-pass type II membrane protein</topology>
    </subcellularLocation>
</comment>
<dbReference type="Proteomes" id="UP000325081">
    <property type="component" value="Unassembled WGS sequence"/>
</dbReference>
<gene>
    <name evidence="17" type="ORF">STAS_11592</name>
</gene>
<evidence type="ECO:0000256" key="8">
    <source>
        <dbReference type="ARBA" id="ARBA00022968"/>
    </source>
</evidence>
<keyword evidence="7" id="KW-0812">Transmembrane</keyword>
<comment type="function">
    <text evidence="13">Possesses hydroxyproline O-galactosyltransferase activity. Transfers galactose from UDP-galactose to hydroxyproline residues in the arabinogalactan proteins (AGPs). Is specific for AGPs containing non-contiguous peptidyl hydroxyproline residues. The addition of galactose onto the peptidyl hydroxyproline residues in AGP core proteins represents the first committed step in arabinogalactan polysaccharide addition. AGP glycans play essential roles in both vegetative and reproductive plant growth.</text>
</comment>
<dbReference type="InterPro" id="IPR002659">
    <property type="entry name" value="Glyco_trans_31"/>
</dbReference>
<evidence type="ECO:0000256" key="13">
    <source>
        <dbReference type="ARBA" id="ARBA00059326"/>
    </source>
</evidence>
<dbReference type="InterPro" id="IPR025298">
    <property type="entry name" value="DUF4094"/>
</dbReference>
<accession>A0A5A7PR45</accession>
<evidence type="ECO:0000256" key="10">
    <source>
        <dbReference type="ARBA" id="ARBA00023034"/>
    </source>
</evidence>